<sequence length="216" mass="23580">MPDVRKSHFWERGMKSPITVYVTHTDPLLVAGIVATFSQNEEILVLQPPISRECLRHAKIVVADYRNGLALHQLTKTDFGGHGPAVLIISYARGGSKVRAALEAGVHGYILQDCTPQELIHSVRQLARGLRYVAPAVAAEMVTSLSQSTLTTRELDTLHLLAQGYSNKTIATRLNIALNTAKVHVKALMLKLDSTTRTQAVVTAIHRGLITENSSS</sequence>
<gene>
    <name evidence="5" type="ORF">GJ697_20675</name>
</gene>
<dbReference type="SMART" id="SM00421">
    <property type="entry name" value="HTH_LUXR"/>
    <property type="match status" value="1"/>
</dbReference>
<dbReference type="Gene3D" id="3.40.50.2300">
    <property type="match status" value="1"/>
</dbReference>
<dbReference type="GO" id="GO:0003677">
    <property type="term" value="F:DNA binding"/>
    <property type="evidence" value="ECO:0007669"/>
    <property type="project" value="UniProtKB-KW"/>
</dbReference>
<dbReference type="InterPro" id="IPR016032">
    <property type="entry name" value="Sig_transdc_resp-reg_C-effctor"/>
</dbReference>
<evidence type="ECO:0000313" key="5">
    <source>
        <dbReference type="EMBL" id="MRX10253.1"/>
    </source>
</evidence>
<keyword evidence="3" id="KW-0804">Transcription</keyword>
<dbReference type="SUPFAM" id="SSF46894">
    <property type="entry name" value="C-terminal effector domain of the bipartite response regulators"/>
    <property type="match status" value="1"/>
</dbReference>
<evidence type="ECO:0000256" key="3">
    <source>
        <dbReference type="ARBA" id="ARBA00023163"/>
    </source>
</evidence>
<keyword evidence="2 5" id="KW-0238">DNA-binding</keyword>
<dbReference type="InterPro" id="IPR000792">
    <property type="entry name" value="Tscrpt_reg_LuxR_C"/>
</dbReference>
<comment type="caution">
    <text evidence="5">The sequence shown here is derived from an EMBL/GenBank/DDBJ whole genome shotgun (WGS) entry which is preliminary data.</text>
</comment>
<dbReference type="PROSITE" id="PS50043">
    <property type="entry name" value="HTH_LUXR_2"/>
    <property type="match status" value="1"/>
</dbReference>
<dbReference type="AlphaFoldDB" id="A0A6L5QKD4"/>
<name>A0A6L5QKD4_9BURK</name>
<dbReference type="EMBL" id="WKJM01000019">
    <property type="protein sequence ID" value="MRX10253.1"/>
    <property type="molecule type" value="Genomic_DNA"/>
</dbReference>
<evidence type="ECO:0000313" key="6">
    <source>
        <dbReference type="Proteomes" id="UP000481037"/>
    </source>
</evidence>
<evidence type="ECO:0000259" key="4">
    <source>
        <dbReference type="PROSITE" id="PS50043"/>
    </source>
</evidence>
<evidence type="ECO:0000256" key="2">
    <source>
        <dbReference type="ARBA" id="ARBA00023125"/>
    </source>
</evidence>
<organism evidence="5 6">
    <name type="scientific">Duganella alba</name>
    <dbReference type="NCBI Taxonomy" id="2666081"/>
    <lineage>
        <taxon>Bacteria</taxon>
        <taxon>Pseudomonadati</taxon>
        <taxon>Pseudomonadota</taxon>
        <taxon>Betaproteobacteria</taxon>
        <taxon>Burkholderiales</taxon>
        <taxon>Oxalobacteraceae</taxon>
        <taxon>Telluria group</taxon>
        <taxon>Duganella</taxon>
    </lineage>
</organism>
<proteinExistence type="predicted"/>
<dbReference type="PANTHER" id="PTHR43214">
    <property type="entry name" value="TWO-COMPONENT RESPONSE REGULATOR"/>
    <property type="match status" value="1"/>
</dbReference>
<keyword evidence="6" id="KW-1185">Reference proteome</keyword>
<dbReference type="PRINTS" id="PR00038">
    <property type="entry name" value="HTHLUXR"/>
</dbReference>
<dbReference type="GO" id="GO:0006355">
    <property type="term" value="P:regulation of DNA-templated transcription"/>
    <property type="evidence" value="ECO:0007669"/>
    <property type="project" value="InterPro"/>
</dbReference>
<reference evidence="5 6" key="1">
    <citation type="submission" date="2019-11" db="EMBL/GenBank/DDBJ databases">
        <title>Novel species isolated from a subtropical stream in China.</title>
        <authorList>
            <person name="Lu H."/>
        </authorList>
    </citation>
    <scope>NUCLEOTIDE SEQUENCE [LARGE SCALE GENOMIC DNA]</scope>
    <source>
        <strain evidence="5 6">FT25W</strain>
    </source>
</reference>
<protein>
    <submittedName>
        <fullName evidence="5">DNA-binding response regulator</fullName>
    </submittedName>
</protein>
<dbReference type="PANTHER" id="PTHR43214:SF41">
    <property type="entry name" value="NITRATE_NITRITE RESPONSE REGULATOR PROTEIN NARP"/>
    <property type="match status" value="1"/>
</dbReference>
<dbReference type="InterPro" id="IPR039420">
    <property type="entry name" value="WalR-like"/>
</dbReference>
<keyword evidence="1" id="KW-0805">Transcription regulation</keyword>
<feature type="domain" description="HTH luxR-type" evidence="4">
    <location>
        <begin position="143"/>
        <end position="208"/>
    </location>
</feature>
<dbReference type="SUPFAM" id="SSF52172">
    <property type="entry name" value="CheY-like"/>
    <property type="match status" value="1"/>
</dbReference>
<dbReference type="InterPro" id="IPR011006">
    <property type="entry name" value="CheY-like_superfamily"/>
</dbReference>
<dbReference type="Pfam" id="PF00196">
    <property type="entry name" value="GerE"/>
    <property type="match status" value="1"/>
</dbReference>
<dbReference type="CDD" id="cd06170">
    <property type="entry name" value="LuxR_C_like"/>
    <property type="match status" value="1"/>
</dbReference>
<evidence type="ECO:0000256" key="1">
    <source>
        <dbReference type="ARBA" id="ARBA00023015"/>
    </source>
</evidence>
<accession>A0A6L5QKD4</accession>
<dbReference type="Proteomes" id="UP000481037">
    <property type="component" value="Unassembled WGS sequence"/>
</dbReference>